<dbReference type="SMART" id="SM00471">
    <property type="entry name" value="HDc"/>
    <property type="match status" value="1"/>
</dbReference>
<evidence type="ECO:0000313" key="2">
    <source>
        <dbReference type="EMBL" id="PWV60126.1"/>
    </source>
</evidence>
<dbReference type="AlphaFoldDB" id="A0A317MU05"/>
<dbReference type="InterPro" id="IPR003607">
    <property type="entry name" value="HD/PDEase_dom"/>
</dbReference>
<dbReference type="RefSeq" id="WP_246004672.1">
    <property type="nucleotide sequence ID" value="NZ_QGTJ01000008.1"/>
</dbReference>
<accession>A0A317MU05</accession>
<evidence type="ECO:0000313" key="3">
    <source>
        <dbReference type="Proteomes" id="UP000246569"/>
    </source>
</evidence>
<dbReference type="PANTHER" id="PTHR46246">
    <property type="entry name" value="GUANOSINE-3',5'-BIS(DIPHOSPHATE) 3'-PYROPHOSPHOHYDROLASE MESH1"/>
    <property type="match status" value="1"/>
</dbReference>
<gene>
    <name evidence="2" type="ORF">C7443_10855</name>
</gene>
<proteinExistence type="predicted"/>
<dbReference type="Pfam" id="PF13328">
    <property type="entry name" value="HD_4"/>
    <property type="match status" value="1"/>
</dbReference>
<feature type="domain" description="HD" evidence="1">
    <location>
        <begin position="33"/>
        <end position="128"/>
    </location>
</feature>
<dbReference type="EMBL" id="QGTJ01000008">
    <property type="protein sequence ID" value="PWV60126.1"/>
    <property type="molecule type" value="Genomic_DNA"/>
</dbReference>
<dbReference type="InterPro" id="IPR006674">
    <property type="entry name" value="HD_domain"/>
</dbReference>
<keyword evidence="3" id="KW-1185">Reference proteome</keyword>
<reference evidence="2 3" key="1">
    <citation type="submission" date="2018-05" db="EMBL/GenBank/DDBJ databases">
        <title>Genomic Encyclopedia of Type Strains, Phase IV (KMG-IV): sequencing the most valuable type-strain genomes for metagenomic binning, comparative biology and taxonomic classification.</title>
        <authorList>
            <person name="Goeker M."/>
        </authorList>
    </citation>
    <scope>NUCLEOTIDE SEQUENCE [LARGE SCALE GENOMIC DNA]</scope>
    <source>
        <strain evidence="2 3">DSM 23606</strain>
    </source>
</reference>
<dbReference type="PANTHER" id="PTHR46246:SF1">
    <property type="entry name" value="GUANOSINE-3',5'-BIS(DIPHOSPHATE) 3'-PYROPHOSPHOHYDROLASE MESH1"/>
    <property type="match status" value="1"/>
</dbReference>
<sequence length="185" mass="20385">MPDTDPAFLLRAAQFAAERHRDQRRKGSHAEPYINHPLSVATLLATVGGVEDVEVLAAALLHDTIEDTETRAEELVEHFSARVAELVLAVSDDKHLDKAERKRLQIEHAPQLPPAAQLIKLADKICNVDDVAQRPPNWPLARRREYLDWAAAVVAGCRGVNAALEARFDAVLAAGRVRLDSDPVE</sequence>
<dbReference type="Gene3D" id="1.10.3210.10">
    <property type="entry name" value="Hypothetical protein af1432"/>
    <property type="match status" value="1"/>
</dbReference>
<organism evidence="2 3">
    <name type="scientific">Plasticicumulans acidivorans</name>
    <dbReference type="NCBI Taxonomy" id="886464"/>
    <lineage>
        <taxon>Bacteria</taxon>
        <taxon>Pseudomonadati</taxon>
        <taxon>Pseudomonadota</taxon>
        <taxon>Gammaproteobacteria</taxon>
        <taxon>Candidatus Competibacteraceae</taxon>
        <taxon>Plasticicumulans</taxon>
    </lineage>
</organism>
<dbReference type="PROSITE" id="PS51831">
    <property type="entry name" value="HD"/>
    <property type="match status" value="1"/>
</dbReference>
<dbReference type="InterPro" id="IPR052194">
    <property type="entry name" value="MESH1"/>
</dbReference>
<dbReference type="Proteomes" id="UP000246569">
    <property type="component" value="Unassembled WGS sequence"/>
</dbReference>
<comment type="caution">
    <text evidence="2">The sequence shown here is derived from an EMBL/GenBank/DDBJ whole genome shotgun (WGS) entry which is preliminary data.</text>
</comment>
<dbReference type="GO" id="GO:0008893">
    <property type="term" value="F:guanosine-3',5'-bis(diphosphate) 3'-diphosphatase activity"/>
    <property type="evidence" value="ECO:0007669"/>
    <property type="project" value="TreeGrafter"/>
</dbReference>
<protein>
    <submittedName>
        <fullName evidence="2">Metal dependent phosphohydrolase</fullName>
    </submittedName>
</protein>
<evidence type="ECO:0000259" key="1">
    <source>
        <dbReference type="PROSITE" id="PS51831"/>
    </source>
</evidence>
<name>A0A317MU05_9GAMM</name>
<dbReference type="SUPFAM" id="SSF109604">
    <property type="entry name" value="HD-domain/PDEase-like"/>
    <property type="match status" value="1"/>
</dbReference>
<keyword evidence="2" id="KW-0378">Hydrolase</keyword>